<evidence type="ECO:0000313" key="5">
    <source>
        <dbReference type="EMBL" id="KAK0151331.1"/>
    </source>
</evidence>
<dbReference type="AlphaFoldDB" id="A0AA47N475"/>
<dbReference type="InterPro" id="IPR002957">
    <property type="entry name" value="Keratin_I"/>
</dbReference>
<keyword evidence="2 3" id="KW-0175">Coiled coil</keyword>
<feature type="coiled-coil region" evidence="3">
    <location>
        <begin position="370"/>
        <end position="443"/>
    </location>
</feature>
<sequence>MTLFRTPKPENREEERFVVNAAYLRPHRTMPLPRRRSSFLGQATASERTAPTTAAASTGGRMGLAAGGTAAHRGVFVGSVPCMGVASAGLGTRVSRRALGISSVFLQGMRSSAVAVAPRPGERAHAGPSQGLNGCLTEYRDKVRALEQLNQQLEEHIRLSLDRKASSAGAWGALRRDWEDVYRQVSEAILDNARLMLQTENVQASAEDFKDRYENEQPFRKAVEEEISSLYKVTEDASQTQADLDQQMDNMRAEIQDLERTHEEDVRVLYNQMAGLADESQAPIQTSLDQILAHIRSHWEKVIERNRAETDNYLEYKVQTTTWNTRYRLLPGIQDRLETHKDEGLGSKMSRGQEELEGLKTECSESGCKIQSLQAETESIRALKRGLENSLSDARHWHDIELQNLGSVVAKLEAELNEVRGDIDQQRRDYDTLMSNKTRLEQEIGAYHGILDWEERRYQPCHAT</sequence>
<dbReference type="PANTHER" id="PTHR23239:SF32">
    <property type="entry name" value="PHAKININ"/>
    <property type="match status" value="1"/>
</dbReference>
<feature type="coiled-coil region" evidence="3">
    <location>
        <begin position="136"/>
        <end position="163"/>
    </location>
</feature>
<dbReference type="Gene3D" id="1.20.5.1160">
    <property type="entry name" value="Vasodilator-stimulated phosphoprotein"/>
    <property type="match status" value="1"/>
</dbReference>
<accession>A0AA47N475</accession>
<gene>
    <name evidence="5" type="primary">BFSP2</name>
    <name evidence="5" type="ORF">N1851_007524</name>
</gene>
<feature type="coiled-coil region" evidence="3">
    <location>
        <begin position="234"/>
        <end position="268"/>
    </location>
</feature>
<organism evidence="5 6">
    <name type="scientific">Merluccius polli</name>
    <name type="common">Benguela hake</name>
    <name type="synonym">Merluccius cadenati</name>
    <dbReference type="NCBI Taxonomy" id="89951"/>
    <lineage>
        <taxon>Eukaryota</taxon>
        <taxon>Metazoa</taxon>
        <taxon>Chordata</taxon>
        <taxon>Craniata</taxon>
        <taxon>Vertebrata</taxon>
        <taxon>Euteleostomi</taxon>
        <taxon>Actinopterygii</taxon>
        <taxon>Neopterygii</taxon>
        <taxon>Teleostei</taxon>
        <taxon>Neoteleostei</taxon>
        <taxon>Acanthomorphata</taxon>
        <taxon>Zeiogadaria</taxon>
        <taxon>Gadariae</taxon>
        <taxon>Gadiformes</taxon>
        <taxon>Gadoidei</taxon>
        <taxon>Merlucciidae</taxon>
        <taxon>Merluccius</taxon>
    </lineage>
</organism>
<evidence type="ECO:0000256" key="1">
    <source>
        <dbReference type="ARBA" id="ARBA00022754"/>
    </source>
</evidence>
<dbReference type="PROSITE" id="PS51842">
    <property type="entry name" value="IF_ROD_2"/>
    <property type="match status" value="1"/>
</dbReference>
<dbReference type="Pfam" id="PF00038">
    <property type="entry name" value="Filament"/>
    <property type="match status" value="2"/>
</dbReference>
<evidence type="ECO:0000256" key="2">
    <source>
        <dbReference type="ARBA" id="ARBA00023054"/>
    </source>
</evidence>
<name>A0AA47N475_MERPO</name>
<dbReference type="EMBL" id="JAOPHQ010001281">
    <property type="protein sequence ID" value="KAK0151331.1"/>
    <property type="molecule type" value="Genomic_DNA"/>
</dbReference>
<proteinExistence type="predicted"/>
<dbReference type="SMART" id="SM01391">
    <property type="entry name" value="Filament"/>
    <property type="match status" value="1"/>
</dbReference>
<dbReference type="PRINTS" id="PR01248">
    <property type="entry name" value="TYPE1KERATIN"/>
</dbReference>
<feature type="domain" description="IF rod" evidence="4">
    <location>
        <begin position="1"/>
        <end position="458"/>
    </location>
</feature>
<dbReference type="Gene3D" id="1.20.5.170">
    <property type="match status" value="1"/>
</dbReference>
<dbReference type="Proteomes" id="UP001174136">
    <property type="component" value="Unassembled WGS sequence"/>
</dbReference>
<dbReference type="SUPFAM" id="SSF64593">
    <property type="entry name" value="Intermediate filament protein, coiled coil region"/>
    <property type="match status" value="1"/>
</dbReference>
<keyword evidence="6" id="KW-1185">Reference proteome</keyword>
<evidence type="ECO:0000259" key="4">
    <source>
        <dbReference type="PROSITE" id="PS51842"/>
    </source>
</evidence>
<dbReference type="PANTHER" id="PTHR23239">
    <property type="entry name" value="INTERMEDIATE FILAMENT"/>
    <property type="match status" value="1"/>
</dbReference>
<protein>
    <submittedName>
        <fullName evidence="5">Phakinin</fullName>
    </submittedName>
</protein>
<comment type="caution">
    <text evidence="5">The sequence shown here is derived from an EMBL/GenBank/DDBJ whole genome shotgun (WGS) entry which is preliminary data.</text>
</comment>
<reference evidence="5" key="1">
    <citation type="journal article" date="2023" name="Front. Mar. Sci.">
        <title>A new Merluccius polli reference genome to investigate the effects of global change in West African waters.</title>
        <authorList>
            <person name="Mateo J.L."/>
            <person name="Blanco-Fernandez C."/>
            <person name="Garcia-Vazquez E."/>
            <person name="Machado-Schiaffino G."/>
        </authorList>
    </citation>
    <scope>NUCLEOTIDE SEQUENCE</scope>
    <source>
        <strain evidence="5">C29</strain>
        <tissue evidence="5">Fin</tissue>
    </source>
</reference>
<dbReference type="GO" id="GO:0005198">
    <property type="term" value="F:structural molecule activity"/>
    <property type="evidence" value="ECO:0007669"/>
    <property type="project" value="InterPro"/>
</dbReference>
<dbReference type="InterPro" id="IPR039008">
    <property type="entry name" value="IF_rod_dom"/>
</dbReference>
<evidence type="ECO:0000256" key="3">
    <source>
        <dbReference type="SAM" id="Coils"/>
    </source>
</evidence>
<dbReference type="Gene3D" id="1.20.5.500">
    <property type="entry name" value="Single helix bin"/>
    <property type="match status" value="1"/>
</dbReference>
<keyword evidence="1" id="KW-0403">Intermediate filament</keyword>
<dbReference type="GO" id="GO:0045109">
    <property type="term" value="P:intermediate filament organization"/>
    <property type="evidence" value="ECO:0007669"/>
    <property type="project" value="TreeGrafter"/>
</dbReference>
<evidence type="ECO:0000313" key="6">
    <source>
        <dbReference type="Proteomes" id="UP001174136"/>
    </source>
</evidence>
<dbReference type="GO" id="GO:0005882">
    <property type="term" value="C:intermediate filament"/>
    <property type="evidence" value="ECO:0007669"/>
    <property type="project" value="UniProtKB-KW"/>
</dbReference>